<dbReference type="AlphaFoldDB" id="A0A397JJE6"/>
<name>A0A397JJE6_9GLOM</name>
<feature type="region of interest" description="Disordered" evidence="1">
    <location>
        <begin position="16"/>
        <end position="44"/>
    </location>
</feature>
<organism evidence="2 3">
    <name type="scientific">Diversispora epigaea</name>
    <dbReference type="NCBI Taxonomy" id="1348612"/>
    <lineage>
        <taxon>Eukaryota</taxon>
        <taxon>Fungi</taxon>
        <taxon>Fungi incertae sedis</taxon>
        <taxon>Mucoromycota</taxon>
        <taxon>Glomeromycotina</taxon>
        <taxon>Glomeromycetes</taxon>
        <taxon>Diversisporales</taxon>
        <taxon>Diversisporaceae</taxon>
        <taxon>Diversispora</taxon>
    </lineage>
</organism>
<evidence type="ECO:0000313" key="2">
    <source>
        <dbReference type="EMBL" id="RHZ84630.1"/>
    </source>
</evidence>
<protein>
    <submittedName>
        <fullName evidence="2">Uncharacterized protein</fullName>
    </submittedName>
</protein>
<evidence type="ECO:0000256" key="1">
    <source>
        <dbReference type="SAM" id="MobiDB-lite"/>
    </source>
</evidence>
<proteinExistence type="predicted"/>
<dbReference type="Proteomes" id="UP000266861">
    <property type="component" value="Unassembled WGS sequence"/>
</dbReference>
<sequence length="69" mass="7963">MSQESQTPRIHIKRRVELFSLQNEPSSTHNELESSEISKKKELESTIPETVDELKTAQKLNKGLKDKNK</sequence>
<accession>A0A397JJE6</accession>
<feature type="compositionally biased region" description="Polar residues" evidence="1">
    <location>
        <begin position="20"/>
        <end position="29"/>
    </location>
</feature>
<feature type="compositionally biased region" description="Basic and acidic residues" evidence="1">
    <location>
        <begin position="30"/>
        <end position="44"/>
    </location>
</feature>
<reference evidence="2 3" key="1">
    <citation type="submission" date="2018-08" db="EMBL/GenBank/DDBJ databases">
        <title>Genome and evolution of the arbuscular mycorrhizal fungus Diversispora epigaea (formerly Glomus versiforme) and its bacterial endosymbionts.</title>
        <authorList>
            <person name="Sun X."/>
            <person name="Fei Z."/>
            <person name="Harrison M."/>
        </authorList>
    </citation>
    <scope>NUCLEOTIDE SEQUENCE [LARGE SCALE GENOMIC DNA]</scope>
    <source>
        <strain evidence="2 3">IT104</strain>
    </source>
</reference>
<comment type="caution">
    <text evidence="2">The sequence shown here is derived from an EMBL/GenBank/DDBJ whole genome shotgun (WGS) entry which is preliminary data.</text>
</comment>
<gene>
    <name evidence="2" type="ORF">Glove_78g82</name>
</gene>
<evidence type="ECO:0000313" key="3">
    <source>
        <dbReference type="Proteomes" id="UP000266861"/>
    </source>
</evidence>
<dbReference type="EMBL" id="PQFF01000074">
    <property type="protein sequence ID" value="RHZ84630.1"/>
    <property type="molecule type" value="Genomic_DNA"/>
</dbReference>
<keyword evidence="3" id="KW-1185">Reference proteome</keyword>